<evidence type="ECO:0000313" key="4">
    <source>
        <dbReference type="Proteomes" id="UP000033647"/>
    </source>
</evidence>
<dbReference type="GO" id="GO:0072659">
    <property type="term" value="P:protein localization to plasma membrane"/>
    <property type="evidence" value="ECO:0007669"/>
    <property type="project" value="InterPro"/>
</dbReference>
<evidence type="ECO:0008006" key="5">
    <source>
        <dbReference type="Google" id="ProtNLM"/>
    </source>
</evidence>
<dbReference type="AlphaFoldDB" id="A0A0F4GKK4"/>
<dbReference type="Proteomes" id="UP000033647">
    <property type="component" value="Unassembled WGS sequence"/>
</dbReference>
<gene>
    <name evidence="3" type="ORF">TI39_contig459g00016</name>
</gene>
<dbReference type="EMBL" id="LAFY01000451">
    <property type="protein sequence ID" value="KJX97793.1"/>
    <property type="molecule type" value="Genomic_DNA"/>
</dbReference>
<feature type="region of interest" description="Disordered" evidence="2">
    <location>
        <begin position="241"/>
        <end position="289"/>
    </location>
</feature>
<feature type="compositionally biased region" description="Polar residues" evidence="2">
    <location>
        <begin position="253"/>
        <end position="272"/>
    </location>
</feature>
<comment type="caution">
    <text evidence="3">The sequence shown here is derived from an EMBL/GenBank/DDBJ whole genome shotgun (WGS) entry which is preliminary data.</text>
</comment>
<reference evidence="3 4" key="1">
    <citation type="submission" date="2015-03" db="EMBL/GenBank/DDBJ databases">
        <title>RNA-seq based gene annotation and comparative genomics of four Zymoseptoria species reveal species-specific pathogenicity related genes and transposable element activity.</title>
        <authorList>
            <person name="Grandaubert J."/>
            <person name="Bhattacharyya A."/>
            <person name="Stukenbrock E.H."/>
        </authorList>
    </citation>
    <scope>NUCLEOTIDE SEQUENCE [LARGE SCALE GENOMIC DNA]</scope>
    <source>
        <strain evidence="3 4">Zb18110</strain>
    </source>
</reference>
<dbReference type="STRING" id="1047168.A0A0F4GKK4"/>
<comment type="similarity">
    <text evidence="1">Belongs to the EFR3 family.</text>
</comment>
<dbReference type="PANTHER" id="PTHR47766">
    <property type="entry name" value="PROTEIN EFR3"/>
    <property type="match status" value="1"/>
</dbReference>
<accession>A0A0F4GKK4</accession>
<dbReference type="InterPro" id="IPR039786">
    <property type="entry name" value="EFR3"/>
</dbReference>
<evidence type="ECO:0000313" key="3">
    <source>
        <dbReference type="EMBL" id="KJX97793.1"/>
    </source>
</evidence>
<evidence type="ECO:0000256" key="1">
    <source>
        <dbReference type="ARBA" id="ARBA00010216"/>
    </source>
</evidence>
<dbReference type="InterPro" id="IPR049150">
    <property type="entry name" value="EFR3_HEAT-like_rpt"/>
</dbReference>
<feature type="region of interest" description="Disordered" evidence="2">
    <location>
        <begin position="490"/>
        <end position="536"/>
    </location>
</feature>
<feature type="compositionally biased region" description="Polar residues" evidence="2">
    <location>
        <begin position="555"/>
        <end position="571"/>
    </location>
</feature>
<evidence type="ECO:0000256" key="2">
    <source>
        <dbReference type="SAM" id="MobiDB-lite"/>
    </source>
</evidence>
<dbReference type="Pfam" id="PF21072">
    <property type="entry name" value="EFR3"/>
    <property type="match status" value="2"/>
</dbReference>
<protein>
    <recommendedName>
        <fullName evidence="5">Protein EFR3</fullName>
    </recommendedName>
</protein>
<feature type="region of interest" description="Disordered" evidence="2">
    <location>
        <begin position="555"/>
        <end position="574"/>
    </location>
</feature>
<dbReference type="PANTHER" id="PTHR47766:SF1">
    <property type="entry name" value="PROTEIN EFR3"/>
    <property type="match status" value="1"/>
</dbReference>
<sequence>MCSPFPTMPTIQKMLPRHQALVLKCYPRLPKNSSADNAQPNSSELAYLLYYSSTRQEKLHKVGAFLERKTQNDVAKWQSARVHVTLQILTAMLEHAEIHRPHGFAIIAPSILRIIRQIINNTNDISLIEATIATWDAFCRWQDCLALAADSEYRTLFEEVVRQYGDLAQNKPKKLAKSTQSIPEHDALRMRNVGVTAFKSLFVPGNVERGWNIQFNQSFTSVISNFRNTQHKAYIAHLNESNKQAEEEKESSRAMNGRQSIATVRTYSQGPNSEGDVDPRAAEGTAQDADKLEEEEVGLLALDCVKAVFQSDNFIQVRGGATAFTRTVAEEVRRDPSFAVEAELLFRLITTWTPVHHRFNVLVIAVDHLCRLPIETSDASMEKGSNLDVHDAFITMIHGVLSENLNFIGLSVMDVLLRLLDHIIRLATTGSRANITSARTSESMIEQLKDCIALLAVHLYYADQVRDMIAAILLRVKAYAAINRTFSLRQSARQPPTPPNATTTSSMKNGLSAGRSSPTRSARGSTSSSQSSSDEARTVAFEMITMILEYANTRANPSGAASSTNKTNNNRHLVPVGTWEGTQWLLREPSEDVRQSYKVALQTWAKYELDSSSSDPEASLDFDAEDCIGKLVEKARPVAASIRGSIGHHSHVSHPQLLMLPYTTVGGDRRLSNGTGTGNNSIGTGTDVEGERAKPRVTAKDLNDIMEGKKRVPLRVRMVEGGENGIGAVEGEGVDMKQVLATLKVASERPKREPLMSAPPY</sequence>
<proteinExistence type="inferred from homology"/>
<name>A0A0F4GKK4_9PEZI</name>
<keyword evidence="4" id="KW-1185">Reference proteome</keyword>
<dbReference type="OrthoDB" id="19232at2759"/>
<dbReference type="GO" id="GO:0005886">
    <property type="term" value="C:plasma membrane"/>
    <property type="evidence" value="ECO:0007669"/>
    <property type="project" value="TreeGrafter"/>
</dbReference>
<feature type="compositionally biased region" description="Low complexity" evidence="2">
    <location>
        <begin position="512"/>
        <end position="533"/>
    </location>
</feature>
<feature type="compositionally biased region" description="Basic and acidic residues" evidence="2">
    <location>
        <begin position="243"/>
        <end position="252"/>
    </location>
</feature>
<organism evidence="3 4">
    <name type="scientific">Zymoseptoria brevis</name>
    <dbReference type="NCBI Taxonomy" id="1047168"/>
    <lineage>
        <taxon>Eukaryota</taxon>
        <taxon>Fungi</taxon>
        <taxon>Dikarya</taxon>
        <taxon>Ascomycota</taxon>
        <taxon>Pezizomycotina</taxon>
        <taxon>Dothideomycetes</taxon>
        <taxon>Dothideomycetidae</taxon>
        <taxon>Mycosphaerellales</taxon>
        <taxon>Mycosphaerellaceae</taxon>
        <taxon>Zymoseptoria</taxon>
    </lineage>
</organism>